<dbReference type="SUPFAM" id="SSF50249">
    <property type="entry name" value="Nucleic acid-binding proteins"/>
    <property type="match status" value="1"/>
</dbReference>
<dbReference type="SUPFAM" id="SSF50104">
    <property type="entry name" value="Translation proteins SH3-like domain"/>
    <property type="match status" value="1"/>
</dbReference>
<name>A0A2G9ZHC9_9BACT</name>
<dbReference type="PANTHER" id="PTHR30053">
    <property type="entry name" value="ELONGATION FACTOR P"/>
    <property type="match status" value="1"/>
</dbReference>
<dbReference type="Pfam" id="PF08207">
    <property type="entry name" value="EFP_N"/>
    <property type="match status" value="1"/>
</dbReference>
<protein>
    <recommendedName>
        <fullName evidence="2">Elongation factor P C-terminal domain-containing protein</fullName>
    </recommendedName>
</protein>
<reference evidence="3 4" key="1">
    <citation type="submission" date="2017-09" db="EMBL/GenBank/DDBJ databases">
        <title>Depth-based differentiation of microbial function through sediment-hosted aquifers and enrichment of novel symbionts in the deep terrestrial subsurface.</title>
        <authorList>
            <person name="Probst A.J."/>
            <person name="Ladd B."/>
            <person name="Jarett J.K."/>
            <person name="Geller-Mcgrath D.E."/>
            <person name="Sieber C.M."/>
            <person name="Emerson J.B."/>
            <person name="Anantharaman K."/>
            <person name="Thomas B.C."/>
            <person name="Malmstrom R."/>
            <person name="Stieglmeier M."/>
            <person name="Klingl A."/>
            <person name="Woyke T."/>
            <person name="Ryan C.M."/>
            <person name="Banfield J.F."/>
        </authorList>
    </citation>
    <scope>NUCLEOTIDE SEQUENCE [LARGE SCALE GENOMIC DNA]</scope>
    <source>
        <strain evidence="3">CG23_combo_of_CG06-09_8_20_14_all_37_87_8</strain>
    </source>
</reference>
<comment type="caution">
    <text evidence="3">The sequence shown here is derived from an EMBL/GenBank/DDBJ whole genome shotgun (WGS) entry which is preliminary data.</text>
</comment>
<dbReference type="SMART" id="SM00841">
    <property type="entry name" value="Elong-fact-P_C"/>
    <property type="match status" value="1"/>
</dbReference>
<dbReference type="InterPro" id="IPR020599">
    <property type="entry name" value="Transl_elong_fac_P/YeiP"/>
</dbReference>
<gene>
    <name evidence="3" type="ORF">COX24_01890</name>
</gene>
<dbReference type="EMBL" id="PCSB01000038">
    <property type="protein sequence ID" value="PIP31748.1"/>
    <property type="molecule type" value="Genomic_DNA"/>
</dbReference>
<dbReference type="InterPro" id="IPR012340">
    <property type="entry name" value="NA-bd_OB-fold"/>
</dbReference>
<sequence length="186" mass="20783">MLSHTDLKKGVQFLYNGYPWVVLESSIMFKGRGSSVMQVKMKNLITGNVLNQNFKPSDHFKEPDIENKDLLFVYTNKGKFIFCNPQNKAQRVELAEEQIGAGAKFLKPNVEVAGVLFEGKFVNIVLPIKVNLKVVEAPPTLRASRAEAGTKQVVLETGAIINAPIFINEGDTIEINTETEQYVKRV</sequence>
<dbReference type="PIRSF" id="PIRSF005901">
    <property type="entry name" value="EF-P"/>
    <property type="match status" value="1"/>
</dbReference>
<dbReference type="Proteomes" id="UP000230447">
    <property type="component" value="Unassembled WGS sequence"/>
</dbReference>
<dbReference type="FunFam" id="2.40.50.140:FF:000004">
    <property type="entry name" value="Elongation factor P"/>
    <property type="match status" value="1"/>
</dbReference>
<feature type="domain" description="Elongation factor P C-terminal" evidence="2">
    <location>
        <begin position="130"/>
        <end position="185"/>
    </location>
</feature>
<dbReference type="InterPro" id="IPR013185">
    <property type="entry name" value="Transl_elong_KOW-like"/>
</dbReference>
<evidence type="ECO:0000313" key="3">
    <source>
        <dbReference type="EMBL" id="PIP31748.1"/>
    </source>
</evidence>
<dbReference type="InterPro" id="IPR014722">
    <property type="entry name" value="Rib_uL2_dom2"/>
</dbReference>
<dbReference type="AlphaFoldDB" id="A0A2G9ZHC9"/>
<evidence type="ECO:0000259" key="2">
    <source>
        <dbReference type="SMART" id="SM00841"/>
    </source>
</evidence>
<accession>A0A2G9ZHC9</accession>
<dbReference type="Pfam" id="PF09285">
    <property type="entry name" value="Elong-fact-P_C"/>
    <property type="match status" value="1"/>
</dbReference>
<dbReference type="InterPro" id="IPR008991">
    <property type="entry name" value="Translation_prot_SH3-like_sf"/>
</dbReference>
<dbReference type="NCBIfam" id="NF001810">
    <property type="entry name" value="PRK00529.1"/>
    <property type="match status" value="1"/>
</dbReference>
<dbReference type="GO" id="GO:0005829">
    <property type="term" value="C:cytosol"/>
    <property type="evidence" value="ECO:0007669"/>
    <property type="project" value="UniProtKB-ARBA"/>
</dbReference>
<dbReference type="CDD" id="cd05794">
    <property type="entry name" value="S1_EF-P_repeat_2"/>
    <property type="match status" value="1"/>
</dbReference>
<dbReference type="GO" id="GO:0043043">
    <property type="term" value="P:peptide biosynthetic process"/>
    <property type="evidence" value="ECO:0007669"/>
    <property type="project" value="InterPro"/>
</dbReference>
<comment type="similarity">
    <text evidence="1">Belongs to the elongation factor P family.</text>
</comment>
<dbReference type="GO" id="GO:0003746">
    <property type="term" value="F:translation elongation factor activity"/>
    <property type="evidence" value="ECO:0007669"/>
    <property type="project" value="TreeGrafter"/>
</dbReference>
<organism evidence="3 4">
    <name type="scientific">bacterium (Candidatus Gribaldobacteria) CG23_combo_of_CG06-09_8_20_14_all_37_87_8</name>
    <dbReference type="NCBI Taxonomy" id="2014278"/>
    <lineage>
        <taxon>Bacteria</taxon>
        <taxon>Candidatus Gribaldobacteria</taxon>
    </lineage>
</organism>
<dbReference type="InterPro" id="IPR015365">
    <property type="entry name" value="Elong-fact-P_C"/>
</dbReference>
<dbReference type="Gene3D" id="2.30.30.30">
    <property type="match status" value="1"/>
</dbReference>
<evidence type="ECO:0000313" key="4">
    <source>
        <dbReference type="Proteomes" id="UP000230447"/>
    </source>
</evidence>
<dbReference type="Gene3D" id="2.40.50.140">
    <property type="entry name" value="Nucleic acid-binding proteins"/>
    <property type="match status" value="2"/>
</dbReference>
<proteinExistence type="inferred from homology"/>
<evidence type="ECO:0000256" key="1">
    <source>
        <dbReference type="ARBA" id="ARBA00009479"/>
    </source>
</evidence>
<dbReference type="PANTHER" id="PTHR30053:SF12">
    <property type="entry name" value="ELONGATION FACTOR P (EF-P) FAMILY PROTEIN"/>
    <property type="match status" value="1"/>
</dbReference>